<keyword evidence="10 16" id="KW-1133">Transmembrane helix</keyword>
<feature type="transmembrane region" description="Helical" evidence="16">
    <location>
        <begin position="53"/>
        <end position="72"/>
    </location>
</feature>
<keyword evidence="9 16" id="KW-0249">Electron transport</keyword>
<dbReference type="GO" id="GO:0008137">
    <property type="term" value="F:NADH dehydrogenase (ubiquinone) activity"/>
    <property type="evidence" value="ECO:0007669"/>
    <property type="project" value="UniProtKB-UniRule"/>
</dbReference>
<keyword evidence="12 16" id="KW-0830">Ubiquinone</keyword>
<dbReference type="GO" id="GO:0048039">
    <property type="term" value="F:ubiquinone binding"/>
    <property type="evidence" value="ECO:0007669"/>
    <property type="project" value="TreeGrafter"/>
</dbReference>
<gene>
    <name evidence="19" type="primary">NAD4</name>
</gene>
<evidence type="ECO:0000256" key="11">
    <source>
        <dbReference type="ARBA" id="ARBA00023027"/>
    </source>
</evidence>
<feature type="transmembrane region" description="Helical" evidence="16">
    <location>
        <begin position="135"/>
        <end position="157"/>
    </location>
</feature>
<evidence type="ECO:0000256" key="9">
    <source>
        <dbReference type="ARBA" id="ARBA00022982"/>
    </source>
</evidence>
<evidence type="ECO:0000313" key="19">
    <source>
        <dbReference type="EMBL" id="AKS48918.1"/>
    </source>
</evidence>
<evidence type="ECO:0000256" key="2">
    <source>
        <dbReference type="ARBA" id="ARBA00009025"/>
    </source>
</evidence>
<dbReference type="GO" id="GO:0003954">
    <property type="term" value="F:NADH dehydrogenase activity"/>
    <property type="evidence" value="ECO:0007669"/>
    <property type="project" value="TreeGrafter"/>
</dbReference>
<evidence type="ECO:0000256" key="8">
    <source>
        <dbReference type="ARBA" id="ARBA00022967"/>
    </source>
</evidence>
<keyword evidence="13 16" id="KW-0496">Mitochondrion</keyword>
<geneLocation type="mitochondrion" evidence="19"/>
<feature type="domain" description="NADH:quinone oxidoreductase/Mrp antiporter transmembrane" evidence="17">
    <location>
        <begin position="103"/>
        <end position="382"/>
    </location>
</feature>
<evidence type="ECO:0000256" key="12">
    <source>
        <dbReference type="ARBA" id="ARBA00023075"/>
    </source>
</evidence>
<evidence type="ECO:0000259" key="17">
    <source>
        <dbReference type="Pfam" id="PF00361"/>
    </source>
</evidence>
<evidence type="ECO:0000256" key="6">
    <source>
        <dbReference type="ARBA" id="ARBA00022660"/>
    </source>
</evidence>
<evidence type="ECO:0000256" key="4">
    <source>
        <dbReference type="ARBA" id="ARBA00021006"/>
    </source>
</evidence>
<feature type="transmembrane region" description="Helical" evidence="16">
    <location>
        <begin position="84"/>
        <end position="102"/>
    </location>
</feature>
<name>A0A0K0YD57_RAMMU</name>
<dbReference type="Pfam" id="PF01059">
    <property type="entry name" value="Oxidored_q5_N"/>
    <property type="match status" value="1"/>
</dbReference>
<dbReference type="GO" id="GO:0042773">
    <property type="term" value="P:ATP synthesis coupled electron transport"/>
    <property type="evidence" value="ECO:0007669"/>
    <property type="project" value="InterPro"/>
</dbReference>
<dbReference type="GO" id="GO:0031966">
    <property type="term" value="C:mitochondrial membrane"/>
    <property type="evidence" value="ECO:0007669"/>
    <property type="project" value="UniProtKB-SubCell"/>
</dbReference>
<dbReference type="Pfam" id="PF00361">
    <property type="entry name" value="Proton_antipo_M"/>
    <property type="match status" value="1"/>
</dbReference>
<keyword evidence="11 16" id="KW-0520">NAD</keyword>
<keyword evidence="6 16" id="KW-0679">Respiratory chain</keyword>
<feature type="transmembrane region" description="Helical" evidence="16">
    <location>
        <begin position="20"/>
        <end position="41"/>
    </location>
</feature>
<evidence type="ECO:0000256" key="5">
    <source>
        <dbReference type="ARBA" id="ARBA00022448"/>
    </source>
</evidence>
<feature type="transmembrane region" description="Helical" evidence="16">
    <location>
        <begin position="292"/>
        <end position="313"/>
    </location>
</feature>
<evidence type="ECO:0000256" key="13">
    <source>
        <dbReference type="ARBA" id="ARBA00023128"/>
    </source>
</evidence>
<feature type="domain" description="NADH:ubiquinone oxidoreductase chain 4 N-terminal" evidence="18">
    <location>
        <begin position="1"/>
        <end position="98"/>
    </location>
</feature>
<proteinExistence type="inferred from homology"/>
<dbReference type="PANTHER" id="PTHR43507">
    <property type="entry name" value="NADH-UBIQUINONE OXIDOREDUCTASE CHAIN 4"/>
    <property type="match status" value="1"/>
</dbReference>
<sequence length="439" mass="49019">MLKLTLPLMMTLSNPKWSRVMLTLTILIMINITNLSQTGAMTMLNELMMFDNMSFMLILLSLWVSMLMLNSSNKSIYLSTTNKTFSLTIILLLLLLIMSFMVNNILMFYISFEASLIPTLILILMWGYQPERLQASLYLMLYTISASLPLLLSMMYFMQYTKSLHLLTSHKMMLPNILLSASMMLAFLVKMPMYLTHLWLPKAHVEAPVAGSMVLASILLKLGTYGIMRTMFLWSNYMNISTIIFSISAWGAVSTAVICIRQPDMKSLIAYSSVSHMALIIMGLGTMTEWGWMGSMTMMLAHGLSSSGLFAMVNMAYETANSRSVMLSKGLMMVSPIMSASWFILSTANMAAPPSMNLLAEIILTMSIISFSSSSMFILSLMMMFTAAYSLGLYTAITHGSPNSATNFSSWPNSNNMVNILHIIPTMTLFLLLPMISST</sequence>
<dbReference type="AlphaFoldDB" id="A0A0K0YD57"/>
<comment type="similarity">
    <text evidence="2 16">Belongs to the complex I subunit 4 family.</text>
</comment>
<keyword evidence="5 16" id="KW-0813">Transport</keyword>
<evidence type="ECO:0000256" key="1">
    <source>
        <dbReference type="ARBA" id="ARBA00004225"/>
    </source>
</evidence>
<dbReference type="PRINTS" id="PR01437">
    <property type="entry name" value="NUOXDRDTASE4"/>
</dbReference>
<keyword evidence="14 16" id="KW-0472">Membrane</keyword>
<evidence type="ECO:0000259" key="18">
    <source>
        <dbReference type="Pfam" id="PF01059"/>
    </source>
</evidence>
<comment type="catalytic activity">
    <reaction evidence="15 16">
        <text>a ubiquinone + NADH + 5 H(+)(in) = a ubiquinol + NAD(+) + 4 H(+)(out)</text>
        <dbReference type="Rhea" id="RHEA:29091"/>
        <dbReference type="Rhea" id="RHEA-COMP:9565"/>
        <dbReference type="Rhea" id="RHEA-COMP:9566"/>
        <dbReference type="ChEBI" id="CHEBI:15378"/>
        <dbReference type="ChEBI" id="CHEBI:16389"/>
        <dbReference type="ChEBI" id="CHEBI:17976"/>
        <dbReference type="ChEBI" id="CHEBI:57540"/>
        <dbReference type="ChEBI" id="CHEBI:57945"/>
        <dbReference type="EC" id="7.1.1.2"/>
    </reaction>
</comment>
<protein>
    <recommendedName>
        <fullName evidence="4 16">NADH-ubiquinone oxidoreductase chain 4</fullName>
        <ecNumber evidence="3 16">7.1.1.2</ecNumber>
    </recommendedName>
</protein>
<dbReference type="PANTHER" id="PTHR43507:SF20">
    <property type="entry name" value="NADH-UBIQUINONE OXIDOREDUCTASE CHAIN 4"/>
    <property type="match status" value="1"/>
</dbReference>
<evidence type="ECO:0000256" key="3">
    <source>
        <dbReference type="ARBA" id="ARBA00012944"/>
    </source>
</evidence>
<feature type="transmembrane region" description="Helical" evidence="16">
    <location>
        <begin position="268"/>
        <end position="286"/>
    </location>
</feature>
<dbReference type="GO" id="GO:0015990">
    <property type="term" value="P:electron transport coupled proton transport"/>
    <property type="evidence" value="ECO:0007669"/>
    <property type="project" value="TreeGrafter"/>
</dbReference>
<feature type="transmembrane region" description="Helical" evidence="16">
    <location>
        <begin position="376"/>
        <end position="397"/>
    </location>
</feature>
<feature type="transmembrane region" description="Helical" evidence="16">
    <location>
        <begin position="177"/>
        <end position="195"/>
    </location>
</feature>
<comment type="subcellular location">
    <subcellularLocation>
        <location evidence="1 16">Mitochondrion membrane</location>
        <topology evidence="1 16">Multi-pass membrane protein</topology>
    </subcellularLocation>
</comment>
<comment type="function">
    <text evidence="16">Core subunit of the mitochondrial membrane respiratory chain NADH dehydrogenase (Complex I) which catalyzes electron transfer from NADH through the respiratory chain, using ubiquinone as an electron acceptor. Essential for the catalytic activity and assembly of complex I.</text>
</comment>
<feature type="transmembrane region" description="Helical" evidence="16">
    <location>
        <begin position="240"/>
        <end position="261"/>
    </location>
</feature>
<dbReference type="EC" id="7.1.1.2" evidence="3 16"/>
<organism evidence="19">
    <name type="scientific">Ramisyllis multicaudata</name>
    <name type="common">Polychaete worm</name>
    <dbReference type="NCBI Taxonomy" id="1166726"/>
    <lineage>
        <taxon>Eukaryota</taxon>
        <taxon>Metazoa</taxon>
        <taxon>Spiralia</taxon>
        <taxon>Lophotrochozoa</taxon>
        <taxon>Annelida</taxon>
        <taxon>Polychaeta</taxon>
        <taxon>Errantia</taxon>
        <taxon>Phyllodocida</taxon>
        <taxon>Syllidae</taxon>
        <taxon>Ramisyllis</taxon>
    </lineage>
</organism>
<keyword evidence="8" id="KW-1278">Translocase</keyword>
<reference evidence="19" key="1">
    <citation type="journal article" date="2015" name="Sci. Rep.">
        <title>The making of a branching annelid: an analysis of complete mitochondrial genome and ribosomal data of Ramisyllis multicaudata.</title>
        <authorList>
            <person name="Aguado M.T."/>
            <person name="Glasby C.J."/>
            <person name="Schroeder P.C."/>
            <person name="Weigert A."/>
            <person name="Bleidorn C."/>
        </authorList>
    </citation>
    <scope>NUCLEOTIDE SEQUENCE</scope>
</reference>
<dbReference type="InterPro" id="IPR003918">
    <property type="entry name" value="NADH_UbQ_OxRdtase"/>
</dbReference>
<feature type="transmembrane region" description="Helical" evidence="16">
    <location>
        <begin position="108"/>
        <end position="128"/>
    </location>
</feature>
<feature type="transmembrane region" description="Helical" evidence="16">
    <location>
        <begin position="417"/>
        <end position="436"/>
    </location>
</feature>
<keyword evidence="7 16" id="KW-0812">Transmembrane</keyword>
<evidence type="ECO:0000256" key="7">
    <source>
        <dbReference type="ARBA" id="ARBA00022692"/>
    </source>
</evidence>
<evidence type="ECO:0000256" key="10">
    <source>
        <dbReference type="ARBA" id="ARBA00022989"/>
    </source>
</evidence>
<accession>A0A0K0YD57</accession>
<evidence type="ECO:0000256" key="14">
    <source>
        <dbReference type="ARBA" id="ARBA00023136"/>
    </source>
</evidence>
<feature type="transmembrane region" description="Helical" evidence="16">
    <location>
        <begin position="207"/>
        <end position="228"/>
    </location>
</feature>
<evidence type="ECO:0000256" key="16">
    <source>
        <dbReference type="RuleBase" id="RU003297"/>
    </source>
</evidence>
<dbReference type="InterPro" id="IPR000260">
    <property type="entry name" value="NADH4_N"/>
</dbReference>
<feature type="transmembrane region" description="Helical" evidence="16">
    <location>
        <begin position="325"/>
        <end position="345"/>
    </location>
</feature>
<dbReference type="EMBL" id="KR534502">
    <property type="protein sequence ID" value="AKS48918.1"/>
    <property type="molecule type" value="Genomic_DNA"/>
</dbReference>
<evidence type="ECO:0000256" key="15">
    <source>
        <dbReference type="ARBA" id="ARBA00049551"/>
    </source>
</evidence>
<dbReference type="InterPro" id="IPR001750">
    <property type="entry name" value="ND/Mrp_TM"/>
</dbReference>